<evidence type="ECO:0000313" key="1">
    <source>
        <dbReference type="EMBL" id="KAL2341869.1"/>
    </source>
</evidence>
<evidence type="ECO:0000313" key="2">
    <source>
        <dbReference type="Proteomes" id="UP001603857"/>
    </source>
</evidence>
<dbReference type="AlphaFoldDB" id="A0ABD1N197"/>
<accession>A0ABD1N197</accession>
<dbReference type="Proteomes" id="UP001603857">
    <property type="component" value="Unassembled WGS sequence"/>
</dbReference>
<keyword evidence="2" id="KW-1185">Reference proteome</keyword>
<reference evidence="1 2" key="1">
    <citation type="submission" date="2024-08" db="EMBL/GenBank/DDBJ databases">
        <title>Insights into the chromosomal genome structure of Flemingia macrophylla.</title>
        <authorList>
            <person name="Ding Y."/>
            <person name="Zhao Y."/>
            <person name="Bi W."/>
            <person name="Wu M."/>
            <person name="Zhao G."/>
            <person name="Gong Y."/>
            <person name="Li W."/>
            <person name="Zhang P."/>
        </authorList>
    </citation>
    <scope>NUCLEOTIDE SEQUENCE [LARGE SCALE GENOMIC DNA]</scope>
    <source>
        <strain evidence="1">DYQJB</strain>
        <tissue evidence="1">Leaf</tissue>
    </source>
</reference>
<dbReference type="EMBL" id="JBGMDY010000003">
    <property type="protein sequence ID" value="KAL2341869.1"/>
    <property type="molecule type" value="Genomic_DNA"/>
</dbReference>
<name>A0ABD1N197_9FABA</name>
<sequence>MGDFGCRSLIETRPLKESESRAMLVSATCEVCLFPPTDYKPKMFLWVENYMYPESR</sequence>
<organism evidence="1 2">
    <name type="scientific">Flemingia macrophylla</name>
    <dbReference type="NCBI Taxonomy" id="520843"/>
    <lineage>
        <taxon>Eukaryota</taxon>
        <taxon>Viridiplantae</taxon>
        <taxon>Streptophyta</taxon>
        <taxon>Embryophyta</taxon>
        <taxon>Tracheophyta</taxon>
        <taxon>Spermatophyta</taxon>
        <taxon>Magnoliopsida</taxon>
        <taxon>eudicotyledons</taxon>
        <taxon>Gunneridae</taxon>
        <taxon>Pentapetalae</taxon>
        <taxon>rosids</taxon>
        <taxon>fabids</taxon>
        <taxon>Fabales</taxon>
        <taxon>Fabaceae</taxon>
        <taxon>Papilionoideae</taxon>
        <taxon>50 kb inversion clade</taxon>
        <taxon>NPAAA clade</taxon>
        <taxon>indigoferoid/millettioid clade</taxon>
        <taxon>Phaseoleae</taxon>
        <taxon>Flemingia</taxon>
    </lineage>
</organism>
<gene>
    <name evidence="1" type="ORF">Fmac_009809</name>
</gene>
<comment type="caution">
    <text evidence="1">The sequence shown here is derived from an EMBL/GenBank/DDBJ whole genome shotgun (WGS) entry which is preliminary data.</text>
</comment>
<protein>
    <submittedName>
        <fullName evidence="1">Uncharacterized protein</fullName>
    </submittedName>
</protein>
<proteinExistence type="predicted"/>